<evidence type="ECO:0000259" key="1">
    <source>
        <dbReference type="Pfam" id="PF10021"/>
    </source>
</evidence>
<evidence type="ECO:0000313" key="3">
    <source>
        <dbReference type="Proteomes" id="UP000789342"/>
    </source>
</evidence>
<gene>
    <name evidence="2" type="ORF">AMORRO_LOCUS924</name>
</gene>
<dbReference type="OrthoDB" id="9985428at2759"/>
<dbReference type="EMBL" id="CAJVPV010000325">
    <property type="protein sequence ID" value="CAG8451580.1"/>
    <property type="molecule type" value="Genomic_DNA"/>
</dbReference>
<organism evidence="2 3">
    <name type="scientific">Acaulospora morrowiae</name>
    <dbReference type="NCBI Taxonomy" id="94023"/>
    <lineage>
        <taxon>Eukaryota</taxon>
        <taxon>Fungi</taxon>
        <taxon>Fungi incertae sedis</taxon>
        <taxon>Mucoromycota</taxon>
        <taxon>Glomeromycotina</taxon>
        <taxon>Glomeromycetes</taxon>
        <taxon>Diversisporales</taxon>
        <taxon>Acaulosporaceae</taxon>
        <taxon>Acaulospora</taxon>
    </lineage>
</organism>
<keyword evidence="3" id="KW-1185">Reference proteome</keyword>
<sequence length="291" mass="33190">MDDSTNWRISIQNNTIDIFTKHHCYTQKSTKKKVILNRDDIRKEISNAKFYKDGTKIVRPVVAEYQENPKIEVFDGDCLSYALDLKRKEMNPIVLNMANPENPGGGYLYGAAAQEENLFRRTNLFEYHNIQWYPFPNAGGIYSPDALVIRDNEKEKYDLLMEPVKMSFVSLAALCFPQIEEDSEDRVTLAPAAKELTRHKIRAILNIGLDNGHDSIVLSAFGCGAFRNPPGAMAQLFHEIITNEYAGNGESLPKTYKHIGFAIFDDERARAWKGGEGNLLPFRKIFDNFVW</sequence>
<dbReference type="NCBIfam" id="TIGR02452">
    <property type="entry name" value="TIGR02452 family protein"/>
    <property type="match status" value="1"/>
</dbReference>
<dbReference type="InterPro" id="IPR043472">
    <property type="entry name" value="Macro_dom-like"/>
</dbReference>
<dbReference type="PANTHER" id="PTHR35596">
    <property type="entry name" value="DUF2263 DOMAIN-CONTAINING PROTEIN"/>
    <property type="match status" value="1"/>
</dbReference>
<dbReference type="AlphaFoldDB" id="A0A9N8VDG9"/>
<dbReference type="Gene3D" id="3.40.220.10">
    <property type="entry name" value="Leucine Aminopeptidase, subunit E, domain 1"/>
    <property type="match status" value="1"/>
</dbReference>
<dbReference type="InterPro" id="IPR019261">
    <property type="entry name" value="PARG_cat_microbial"/>
</dbReference>
<dbReference type="SUPFAM" id="SSF52949">
    <property type="entry name" value="Macro domain-like"/>
    <property type="match status" value="1"/>
</dbReference>
<dbReference type="Pfam" id="PF10021">
    <property type="entry name" value="PARG_cat_microb"/>
    <property type="match status" value="1"/>
</dbReference>
<feature type="domain" description="Microbial-type PARG catalytic" evidence="1">
    <location>
        <begin position="15"/>
        <end position="151"/>
    </location>
</feature>
<dbReference type="PANTHER" id="PTHR35596:SF1">
    <property type="entry name" value="MICROBIAL-TYPE PARG CATALYTIC DOMAIN-CONTAINING PROTEIN"/>
    <property type="match status" value="1"/>
</dbReference>
<name>A0A9N8VDG9_9GLOM</name>
<reference evidence="2" key="1">
    <citation type="submission" date="2021-06" db="EMBL/GenBank/DDBJ databases">
        <authorList>
            <person name="Kallberg Y."/>
            <person name="Tangrot J."/>
            <person name="Rosling A."/>
        </authorList>
    </citation>
    <scope>NUCLEOTIDE SEQUENCE</scope>
    <source>
        <strain evidence="2">CL551</strain>
    </source>
</reference>
<protein>
    <submittedName>
        <fullName evidence="2">6652_t:CDS:1</fullName>
    </submittedName>
</protein>
<dbReference type="InterPro" id="IPR012664">
    <property type="entry name" value="CHP02452"/>
</dbReference>
<dbReference type="Proteomes" id="UP000789342">
    <property type="component" value="Unassembled WGS sequence"/>
</dbReference>
<accession>A0A9N8VDG9</accession>
<proteinExistence type="predicted"/>
<dbReference type="PIRSF" id="PIRSF014899">
    <property type="entry name" value="UCP014899"/>
    <property type="match status" value="1"/>
</dbReference>
<comment type="caution">
    <text evidence="2">The sequence shown here is derived from an EMBL/GenBank/DDBJ whole genome shotgun (WGS) entry which is preliminary data.</text>
</comment>
<evidence type="ECO:0000313" key="2">
    <source>
        <dbReference type="EMBL" id="CAG8451580.1"/>
    </source>
</evidence>